<dbReference type="Pfam" id="PF00581">
    <property type="entry name" value="Rhodanese"/>
    <property type="match status" value="1"/>
</dbReference>
<dbReference type="EMBL" id="LT840184">
    <property type="protein sequence ID" value="SMF86073.1"/>
    <property type="molecule type" value="Genomic_DNA"/>
</dbReference>
<dbReference type="STRING" id="1313296.SAMN05661091_3274"/>
<dbReference type="SUPFAM" id="SSF52821">
    <property type="entry name" value="Rhodanese/Cell cycle control phosphatase"/>
    <property type="match status" value="1"/>
</dbReference>
<evidence type="ECO:0000313" key="2">
    <source>
        <dbReference type="EMBL" id="SMF86073.1"/>
    </source>
</evidence>
<sequence length="123" mass="14142">MFFAYMIAAMLLVYAYRRWVPIHGLKLMKCSELTQAKKDHPNLKVLDVRDVSEYTACHLKESVNISLGRLPFVWDKELSTEDEVIIVTPNRSEGLLAARKLKKVGFKSLFYLTDDCHSCTSSR</sequence>
<feature type="domain" description="Rhodanese" evidence="1">
    <location>
        <begin position="39"/>
        <end position="115"/>
    </location>
</feature>
<dbReference type="GO" id="GO:0016740">
    <property type="term" value="F:transferase activity"/>
    <property type="evidence" value="ECO:0007669"/>
    <property type="project" value="UniProtKB-KW"/>
</dbReference>
<dbReference type="AlphaFoldDB" id="A0A1X7HH52"/>
<dbReference type="InterPro" id="IPR001763">
    <property type="entry name" value="Rhodanese-like_dom"/>
</dbReference>
<dbReference type="Gene3D" id="3.40.250.10">
    <property type="entry name" value="Rhodanese-like domain"/>
    <property type="match status" value="1"/>
</dbReference>
<keyword evidence="2" id="KW-0808">Transferase</keyword>
<keyword evidence="3" id="KW-1185">Reference proteome</keyword>
<name>A0A1X7HH52_9BACL</name>
<dbReference type="RefSeq" id="WP_244562719.1">
    <property type="nucleotide sequence ID" value="NZ_LT840184.1"/>
</dbReference>
<reference evidence="2 3" key="1">
    <citation type="submission" date="2017-04" db="EMBL/GenBank/DDBJ databases">
        <authorList>
            <person name="Afonso C.L."/>
            <person name="Miller P.J."/>
            <person name="Scott M.A."/>
            <person name="Spackman E."/>
            <person name="Goraichik I."/>
            <person name="Dimitrov K.M."/>
            <person name="Suarez D.L."/>
            <person name="Swayne D.E."/>
        </authorList>
    </citation>
    <scope>NUCLEOTIDE SEQUENCE [LARGE SCALE GENOMIC DNA]</scope>
    <source>
        <strain evidence="2 3">N3/975</strain>
    </source>
</reference>
<dbReference type="InterPro" id="IPR036873">
    <property type="entry name" value="Rhodanese-like_dom_sf"/>
</dbReference>
<organism evidence="2 3">
    <name type="scientific">Paenibacillus uliginis N3/975</name>
    <dbReference type="NCBI Taxonomy" id="1313296"/>
    <lineage>
        <taxon>Bacteria</taxon>
        <taxon>Bacillati</taxon>
        <taxon>Bacillota</taxon>
        <taxon>Bacilli</taxon>
        <taxon>Bacillales</taxon>
        <taxon>Paenibacillaceae</taxon>
        <taxon>Paenibacillus</taxon>
    </lineage>
</organism>
<accession>A0A1X7HH52</accession>
<evidence type="ECO:0000259" key="1">
    <source>
        <dbReference type="PROSITE" id="PS50206"/>
    </source>
</evidence>
<gene>
    <name evidence="2" type="ORF">SAMN05661091_3274</name>
</gene>
<evidence type="ECO:0000313" key="3">
    <source>
        <dbReference type="Proteomes" id="UP000192940"/>
    </source>
</evidence>
<dbReference type="CDD" id="cd00158">
    <property type="entry name" value="RHOD"/>
    <property type="match status" value="1"/>
</dbReference>
<proteinExistence type="predicted"/>
<protein>
    <submittedName>
        <fullName evidence="2">Rhodanese-related sulfurtransferase</fullName>
    </submittedName>
</protein>
<dbReference type="Proteomes" id="UP000192940">
    <property type="component" value="Chromosome I"/>
</dbReference>
<dbReference type="PROSITE" id="PS50206">
    <property type="entry name" value="RHODANESE_3"/>
    <property type="match status" value="1"/>
</dbReference>